<dbReference type="Proteomes" id="UP000245533">
    <property type="component" value="Unassembled WGS sequence"/>
</dbReference>
<reference evidence="2 3" key="1">
    <citation type="submission" date="2018-05" db="EMBL/GenBank/DDBJ databases">
        <title>Rhodohalobacter halophilus gen. nov., sp. nov., a moderately halophilic member of the family Balneolaceae.</title>
        <authorList>
            <person name="Liu Z.-W."/>
        </authorList>
    </citation>
    <scope>NUCLEOTIDE SEQUENCE [LARGE SCALE GENOMIC DNA]</scope>
    <source>
        <strain evidence="2 3">8A47</strain>
    </source>
</reference>
<name>A0A316TWX1_9BACT</name>
<keyword evidence="3" id="KW-1185">Reference proteome</keyword>
<keyword evidence="1" id="KW-0472">Membrane</keyword>
<keyword evidence="1" id="KW-0812">Transmembrane</keyword>
<proteinExistence type="predicted"/>
<dbReference type="AlphaFoldDB" id="A0A316TWX1"/>
<comment type="caution">
    <text evidence="2">The sequence shown here is derived from an EMBL/GenBank/DDBJ whole genome shotgun (WGS) entry which is preliminary data.</text>
</comment>
<evidence type="ECO:0000256" key="1">
    <source>
        <dbReference type="SAM" id="Phobius"/>
    </source>
</evidence>
<protein>
    <submittedName>
        <fullName evidence="2">Uncharacterized protein</fullName>
    </submittedName>
</protein>
<dbReference type="RefSeq" id="WP_109646421.1">
    <property type="nucleotide sequence ID" value="NZ_QGGB01000005.1"/>
</dbReference>
<sequence>MASRKGNHSELKIDENSLVAETSIFSRFLNALYAILLGTVLVQVFYFFTGSGSVILLFNNAFFLAFLGVCSILGWIVGDNFIVWLKEEIGNWKFW</sequence>
<feature type="transmembrane region" description="Helical" evidence="1">
    <location>
        <begin position="28"/>
        <end position="48"/>
    </location>
</feature>
<evidence type="ECO:0000313" key="2">
    <source>
        <dbReference type="EMBL" id="PWN07072.1"/>
    </source>
</evidence>
<accession>A0A316TWX1</accession>
<keyword evidence="1" id="KW-1133">Transmembrane helix</keyword>
<evidence type="ECO:0000313" key="3">
    <source>
        <dbReference type="Proteomes" id="UP000245533"/>
    </source>
</evidence>
<organism evidence="2 3">
    <name type="scientific">Rhodohalobacter mucosus</name>
    <dbReference type="NCBI Taxonomy" id="2079485"/>
    <lineage>
        <taxon>Bacteria</taxon>
        <taxon>Pseudomonadati</taxon>
        <taxon>Balneolota</taxon>
        <taxon>Balneolia</taxon>
        <taxon>Balneolales</taxon>
        <taxon>Balneolaceae</taxon>
        <taxon>Rhodohalobacter</taxon>
    </lineage>
</organism>
<gene>
    <name evidence="2" type="ORF">DDZ15_07330</name>
</gene>
<feature type="transmembrane region" description="Helical" evidence="1">
    <location>
        <begin position="54"/>
        <end position="77"/>
    </location>
</feature>
<dbReference type="EMBL" id="QGGB01000005">
    <property type="protein sequence ID" value="PWN07072.1"/>
    <property type="molecule type" value="Genomic_DNA"/>
</dbReference>